<protein>
    <submittedName>
        <fullName evidence="1">DUF2513 domain-containing protein</fullName>
    </submittedName>
</protein>
<dbReference type="Proteomes" id="UP001240697">
    <property type="component" value="Chromosome"/>
</dbReference>
<reference evidence="1 2" key="1">
    <citation type="submission" date="2023-05" db="EMBL/GenBank/DDBJ databases">
        <authorList>
            <person name="Yin Y."/>
            <person name="Lu Z."/>
        </authorList>
    </citation>
    <scope>NUCLEOTIDE SEQUENCE [LARGE SCALE GENOMIC DNA]</scope>
    <source>
        <strain evidence="1 2">ZM22</strain>
    </source>
</reference>
<evidence type="ECO:0000313" key="1">
    <source>
        <dbReference type="EMBL" id="WHS67440.1"/>
    </source>
</evidence>
<accession>A0ABY8SXG5</accession>
<name>A0ABY8SXG5_9BURK</name>
<dbReference type="InterPro" id="IPR019650">
    <property type="entry name" value="DUF2513"/>
</dbReference>
<dbReference type="RefSeq" id="WP_283488470.1">
    <property type="nucleotide sequence ID" value="NZ_CP125947.1"/>
</dbReference>
<sequence length="125" mass="14409">MKRDLDLVRKILMYFEEKEDDKMERDIELEGYESSLISYHLLIMDEAGLLRCERSYSKATPDRVIKVYPFSLTWKGHEFLSTAKNDGLWSKAKTISMKQAGILSFELLKELLISLAKDQAGITNG</sequence>
<gene>
    <name evidence="1" type="ORF">QMY55_10160</name>
</gene>
<proteinExistence type="predicted"/>
<dbReference type="EMBL" id="CP125947">
    <property type="protein sequence ID" value="WHS67440.1"/>
    <property type="molecule type" value="Genomic_DNA"/>
</dbReference>
<organism evidence="1 2">
    <name type="scientific">Comamonas resistens</name>
    <dbReference type="NCBI Taxonomy" id="3046670"/>
    <lineage>
        <taxon>Bacteria</taxon>
        <taxon>Pseudomonadati</taxon>
        <taxon>Pseudomonadota</taxon>
        <taxon>Betaproteobacteria</taxon>
        <taxon>Burkholderiales</taxon>
        <taxon>Comamonadaceae</taxon>
        <taxon>Comamonas</taxon>
    </lineage>
</organism>
<dbReference type="Pfam" id="PF10711">
    <property type="entry name" value="DUF2513"/>
    <property type="match status" value="1"/>
</dbReference>
<keyword evidence="2" id="KW-1185">Reference proteome</keyword>
<evidence type="ECO:0000313" key="2">
    <source>
        <dbReference type="Proteomes" id="UP001240697"/>
    </source>
</evidence>